<protein>
    <submittedName>
        <fullName evidence="1">AlNc14C582G12213 protein</fullName>
    </submittedName>
</protein>
<reference evidence="1" key="1">
    <citation type="journal article" date="2011" name="PLoS Biol.">
        <title>Gene gain and loss during evolution of obligate parasitism in the white rust pathogen of Arabidopsis thaliana.</title>
        <authorList>
            <person name="Kemen E."/>
            <person name="Gardiner A."/>
            <person name="Schultz-Larsen T."/>
            <person name="Kemen A.C."/>
            <person name="Balmuth A.L."/>
            <person name="Robert-Seilaniantz A."/>
            <person name="Bailey K."/>
            <person name="Holub E."/>
            <person name="Studholme D.J."/>
            <person name="Maclean D."/>
            <person name="Jones J.D."/>
        </authorList>
    </citation>
    <scope>NUCLEOTIDE SEQUENCE</scope>
</reference>
<name>F0X1C2_9STRA</name>
<gene>
    <name evidence="1" type="primary">AlNc14C582G12213</name>
    <name evidence="1" type="ORF">ALNC14_137420</name>
</gene>
<dbReference type="HOGENOM" id="CLU_1707519_0_0_1"/>
<dbReference type="AlphaFoldDB" id="F0X1C2"/>
<dbReference type="EMBL" id="FR824605">
    <property type="protein sequence ID" value="CCA27598.1"/>
    <property type="molecule type" value="Genomic_DNA"/>
</dbReference>
<proteinExistence type="predicted"/>
<evidence type="ECO:0000313" key="1">
    <source>
        <dbReference type="EMBL" id="CCA27598.1"/>
    </source>
</evidence>
<sequence>MNERLRAYDAARTRIAVTPNAVFAAHIALNSMKQYEALTRVPRRALGGFQVFAELRMNGASGPDMHIQFASPIRVAWCWLTKSEVVEALKKEDTSCDQDLLEELFQYLQVQILNVHALMKVPIIYAVGATQLKADRNEKMSLHHHSAIGISELF</sequence>
<organism evidence="1">
    <name type="scientific">Albugo laibachii Nc14</name>
    <dbReference type="NCBI Taxonomy" id="890382"/>
    <lineage>
        <taxon>Eukaryota</taxon>
        <taxon>Sar</taxon>
        <taxon>Stramenopiles</taxon>
        <taxon>Oomycota</taxon>
        <taxon>Peronosporomycetes</taxon>
        <taxon>Albuginales</taxon>
        <taxon>Albuginaceae</taxon>
        <taxon>Albugo</taxon>
    </lineage>
</organism>
<accession>F0X1C2</accession>
<reference evidence="1" key="2">
    <citation type="submission" date="2011-02" db="EMBL/GenBank/DDBJ databases">
        <authorList>
            <person name="MacLean D."/>
        </authorList>
    </citation>
    <scope>NUCLEOTIDE SEQUENCE</scope>
</reference>